<evidence type="ECO:0000313" key="3">
    <source>
        <dbReference type="Proteomes" id="UP000239899"/>
    </source>
</evidence>
<name>A0A2P6TP22_CHLSO</name>
<feature type="compositionally biased region" description="Polar residues" evidence="1">
    <location>
        <begin position="572"/>
        <end position="587"/>
    </location>
</feature>
<feature type="region of interest" description="Disordered" evidence="1">
    <location>
        <begin position="472"/>
        <end position="497"/>
    </location>
</feature>
<keyword evidence="3" id="KW-1185">Reference proteome</keyword>
<feature type="compositionally biased region" description="Low complexity" evidence="1">
    <location>
        <begin position="20"/>
        <end position="67"/>
    </location>
</feature>
<feature type="region of interest" description="Disordered" evidence="1">
    <location>
        <begin position="1"/>
        <end position="67"/>
    </location>
</feature>
<dbReference type="Proteomes" id="UP000239899">
    <property type="component" value="Unassembled WGS sequence"/>
</dbReference>
<evidence type="ECO:0000313" key="2">
    <source>
        <dbReference type="EMBL" id="PRW51091.1"/>
    </source>
</evidence>
<sequence>MGDMASTATATAVPPPPSTSPRQQLAALESLELSSRADSGHSLLSQGSASGSSEQQQMRGASAELDAAADAGAAATAFAGLAGSQGSGPSGVQGPGGAAAAAAAAASAAAAPPVKKEDARSSALKALAGVSAIVSKSRKVDAEALQAIKSQRAKARAEGLTPGTATPAGGTGRVTPPPGTVASVAAVGAQEGPGISPFASATSQGLARSPSSNNMGSLASGLGHATSLPISMHSMQRTRRSPASTPPASSADYDAMVSKMTITELVALKQAVESQLAKQAMALAQLHASQQQVPATTDMLSQQYAALLLQNAQQAQLVQQLSSQQQAAHAVAIQQALSAAATAAGITSPTFSPEQLLLGQAAQQSVAASTAALGQYASMPLPDMASPFASAAYPPESGFTLPPEAGARGPVGVAAAAGLVTGRNKSGGSPRSASAEQHLIGEALHSFVDPERQGPPSRQGSALVNGINWSDRRASGALPPQPASFARSRSLPHPQDALYPDRSASLSTYLPSDRGEQQLPTIFGGLSMQGEGGGVPMAVPLPRHATHPHGHGTPPIPPPVHGHMSPPGPHSVSFNDNIQTRTFQPGY</sequence>
<feature type="compositionally biased region" description="Low complexity" evidence="1">
    <location>
        <begin position="1"/>
        <end position="12"/>
    </location>
</feature>
<proteinExistence type="predicted"/>
<feature type="region of interest" description="Disordered" evidence="1">
    <location>
        <begin position="195"/>
        <end position="225"/>
    </location>
</feature>
<comment type="caution">
    <text evidence="2">The sequence shown here is derived from an EMBL/GenBank/DDBJ whole genome shotgun (WGS) entry which is preliminary data.</text>
</comment>
<organism evidence="2 3">
    <name type="scientific">Chlorella sorokiniana</name>
    <name type="common">Freshwater green alga</name>
    <dbReference type="NCBI Taxonomy" id="3076"/>
    <lineage>
        <taxon>Eukaryota</taxon>
        <taxon>Viridiplantae</taxon>
        <taxon>Chlorophyta</taxon>
        <taxon>core chlorophytes</taxon>
        <taxon>Trebouxiophyceae</taxon>
        <taxon>Chlorellales</taxon>
        <taxon>Chlorellaceae</taxon>
        <taxon>Chlorella clade</taxon>
        <taxon>Chlorella</taxon>
    </lineage>
</organism>
<protein>
    <submittedName>
        <fullName evidence="2">Uncharacterized protein</fullName>
    </submittedName>
</protein>
<gene>
    <name evidence="2" type="ORF">C2E21_5567</name>
</gene>
<feature type="region of interest" description="Disordered" evidence="1">
    <location>
        <begin position="152"/>
        <end position="181"/>
    </location>
</feature>
<dbReference type="AlphaFoldDB" id="A0A2P6TP22"/>
<accession>A0A2P6TP22</accession>
<dbReference type="EMBL" id="LHPG02000010">
    <property type="protein sequence ID" value="PRW51091.1"/>
    <property type="molecule type" value="Genomic_DNA"/>
</dbReference>
<evidence type="ECO:0000256" key="1">
    <source>
        <dbReference type="SAM" id="MobiDB-lite"/>
    </source>
</evidence>
<feature type="region of interest" description="Disordered" evidence="1">
    <location>
        <begin position="544"/>
        <end position="587"/>
    </location>
</feature>
<feature type="compositionally biased region" description="Polar residues" evidence="1">
    <location>
        <begin position="199"/>
        <end position="217"/>
    </location>
</feature>
<reference evidence="2 3" key="1">
    <citation type="journal article" date="2018" name="Plant J.">
        <title>Genome sequences of Chlorella sorokiniana UTEX 1602 and Micractinium conductrix SAG 241.80: implications to maltose excretion by a green alga.</title>
        <authorList>
            <person name="Arriola M.B."/>
            <person name="Velmurugan N."/>
            <person name="Zhang Y."/>
            <person name="Plunkett M.H."/>
            <person name="Hondzo H."/>
            <person name="Barney B.M."/>
        </authorList>
    </citation>
    <scope>NUCLEOTIDE SEQUENCE [LARGE SCALE GENOMIC DNA]</scope>
    <source>
        <strain evidence="3">UTEX 1602</strain>
    </source>
</reference>
<dbReference type="OrthoDB" id="514474at2759"/>